<keyword evidence="2" id="KW-1185">Reference proteome</keyword>
<sequence length="122" mass="14175">MTINNTKTYSFAQVTFYDTFVHCLFNEDLELVSKEKALEIVNAVNKFYGNQKYVLISERGLNTQFDSEIMESLDLHKMKGLAIVSPNGDERRQQLIKEQSYFEGSFAFFETFDAAKEWALTF</sequence>
<evidence type="ECO:0000313" key="1">
    <source>
        <dbReference type="EMBL" id="RXG21464.1"/>
    </source>
</evidence>
<reference evidence="1 2" key="1">
    <citation type="submission" date="2018-07" db="EMBL/GenBank/DDBJ databases">
        <title>Leeuwenhoekiella genomics.</title>
        <authorList>
            <person name="Tahon G."/>
            <person name="Willems A."/>
        </authorList>
    </citation>
    <scope>NUCLEOTIDE SEQUENCE [LARGE SCALE GENOMIC DNA]</scope>
    <source>
        <strain evidence="1 2">LMG 22550</strain>
    </source>
</reference>
<evidence type="ECO:0000313" key="2">
    <source>
        <dbReference type="Proteomes" id="UP000289238"/>
    </source>
</evidence>
<proteinExistence type="predicted"/>
<organism evidence="1 2">
    <name type="scientific">Leeuwenhoekiella aequorea</name>
    <dbReference type="NCBI Taxonomy" id="283736"/>
    <lineage>
        <taxon>Bacteria</taxon>
        <taxon>Pseudomonadati</taxon>
        <taxon>Bacteroidota</taxon>
        <taxon>Flavobacteriia</taxon>
        <taxon>Flavobacteriales</taxon>
        <taxon>Flavobacteriaceae</taxon>
        <taxon>Leeuwenhoekiella</taxon>
    </lineage>
</organism>
<name>A0A4Q0P4F8_9FLAO</name>
<comment type="caution">
    <text evidence="1">The sequence shown here is derived from an EMBL/GenBank/DDBJ whole genome shotgun (WGS) entry which is preliminary data.</text>
</comment>
<accession>A0A4Q0P4F8</accession>
<dbReference type="EMBL" id="QOVM01000005">
    <property type="protein sequence ID" value="RXG21464.1"/>
    <property type="molecule type" value="Genomic_DNA"/>
</dbReference>
<dbReference type="AlphaFoldDB" id="A0A4Q0P4F8"/>
<protein>
    <recommendedName>
        <fullName evidence="3">SpoIIAA-like protein</fullName>
    </recommendedName>
</protein>
<evidence type="ECO:0008006" key="3">
    <source>
        <dbReference type="Google" id="ProtNLM"/>
    </source>
</evidence>
<gene>
    <name evidence="1" type="ORF">DSM00_2311</name>
</gene>
<dbReference type="Proteomes" id="UP000289238">
    <property type="component" value="Unassembled WGS sequence"/>
</dbReference>